<dbReference type="EMBL" id="FNCW01000018">
    <property type="protein sequence ID" value="SDH03661.1"/>
    <property type="molecule type" value="Genomic_DNA"/>
</dbReference>
<dbReference type="AlphaFoldDB" id="A0A1G7Z4I2"/>
<dbReference type="Proteomes" id="UP000199296">
    <property type="component" value="Unassembled WGS sequence"/>
</dbReference>
<name>A0A1G7Z4I2_9FLAO</name>
<dbReference type="Gene3D" id="3.40.50.300">
    <property type="entry name" value="P-loop containing nucleotide triphosphate hydrolases"/>
    <property type="match status" value="1"/>
</dbReference>
<accession>A0A1G7Z4I2</accession>
<dbReference type="OrthoDB" id="892919at2"/>
<organism evidence="1 2">
    <name type="scientific">Psychroflexus sediminis</name>
    <dbReference type="NCBI Taxonomy" id="470826"/>
    <lineage>
        <taxon>Bacteria</taxon>
        <taxon>Pseudomonadati</taxon>
        <taxon>Bacteroidota</taxon>
        <taxon>Flavobacteriia</taxon>
        <taxon>Flavobacteriales</taxon>
        <taxon>Flavobacteriaceae</taxon>
        <taxon>Psychroflexus</taxon>
    </lineage>
</organism>
<protein>
    <submittedName>
        <fullName evidence="1">Uncharacterized protein</fullName>
    </submittedName>
</protein>
<gene>
    <name evidence="1" type="ORF">SAMN04488027_11818</name>
</gene>
<keyword evidence="2" id="KW-1185">Reference proteome</keyword>
<proteinExistence type="predicted"/>
<evidence type="ECO:0000313" key="1">
    <source>
        <dbReference type="EMBL" id="SDH03661.1"/>
    </source>
</evidence>
<dbReference type="RefSeq" id="WP_093370001.1">
    <property type="nucleotide sequence ID" value="NZ_FNCW01000018.1"/>
</dbReference>
<dbReference type="InterPro" id="IPR027417">
    <property type="entry name" value="P-loop_NTPase"/>
</dbReference>
<dbReference type="STRING" id="470826.SAMN04488027_11818"/>
<reference evidence="1 2" key="1">
    <citation type="submission" date="2016-10" db="EMBL/GenBank/DDBJ databases">
        <authorList>
            <person name="de Groot N.N."/>
        </authorList>
    </citation>
    <scope>NUCLEOTIDE SEQUENCE [LARGE SCALE GENOMIC DNA]</scope>
    <source>
        <strain evidence="1 2">DSM 19803</strain>
    </source>
</reference>
<sequence>MNYENYIRQEYSDHKIIEITYEQLTKNPNETIDKIRKEFDIDSFKIETPLAKQNTESIEDLVINFEELEKKLTGTQFHPNLSES</sequence>
<evidence type="ECO:0000313" key="2">
    <source>
        <dbReference type="Proteomes" id="UP000199296"/>
    </source>
</evidence>